<evidence type="ECO:0000313" key="5">
    <source>
        <dbReference type="Proteomes" id="UP000297403"/>
    </source>
</evidence>
<dbReference type="EMBL" id="SOFY01000089">
    <property type="protein sequence ID" value="TFC40952.1"/>
    <property type="molecule type" value="Genomic_DNA"/>
</dbReference>
<keyword evidence="5" id="KW-1185">Reference proteome</keyword>
<dbReference type="InterPro" id="IPR050109">
    <property type="entry name" value="HTH-type_TetR-like_transc_reg"/>
</dbReference>
<dbReference type="SUPFAM" id="SSF46689">
    <property type="entry name" value="Homeodomain-like"/>
    <property type="match status" value="1"/>
</dbReference>
<reference evidence="4 5" key="1">
    <citation type="submission" date="2019-03" db="EMBL/GenBank/DDBJ databases">
        <title>Genomics of glacier-inhabiting Cryobacterium strains.</title>
        <authorList>
            <person name="Liu Q."/>
            <person name="Xin Y.-H."/>
        </authorList>
    </citation>
    <scope>NUCLEOTIDE SEQUENCE [LARGE SCALE GENOMIC DNA]</scope>
    <source>
        <strain evidence="5">TMT1-22</strain>
    </source>
</reference>
<organism evidence="4 5">
    <name type="scientific">Cryobacterium shii</name>
    <dbReference type="NCBI Taxonomy" id="1259235"/>
    <lineage>
        <taxon>Bacteria</taxon>
        <taxon>Bacillati</taxon>
        <taxon>Actinomycetota</taxon>
        <taxon>Actinomycetes</taxon>
        <taxon>Micrococcales</taxon>
        <taxon>Microbacteriaceae</taxon>
        <taxon>Cryobacterium</taxon>
    </lineage>
</organism>
<dbReference type="Gene3D" id="1.10.10.60">
    <property type="entry name" value="Homeodomain-like"/>
    <property type="match status" value="1"/>
</dbReference>
<evidence type="ECO:0000256" key="1">
    <source>
        <dbReference type="ARBA" id="ARBA00023125"/>
    </source>
</evidence>
<dbReference type="PANTHER" id="PTHR30055:SF226">
    <property type="entry name" value="HTH-TYPE TRANSCRIPTIONAL REGULATOR PKSA"/>
    <property type="match status" value="1"/>
</dbReference>
<dbReference type="GO" id="GO:0000976">
    <property type="term" value="F:transcription cis-regulatory region binding"/>
    <property type="evidence" value="ECO:0007669"/>
    <property type="project" value="TreeGrafter"/>
</dbReference>
<dbReference type="InterPro" id="IPR001647">
    <property type="entry name" value="HTH_TetR"/>
</dbReference>
<evidence type="ECO:0000256" key="2">
    <source>
        <dbReference type="PROSITE-ProRule" id="PRU00335"/>
    </source>
</evidence>
<dbReference type="AlphaFoldDB" id="A0AAQ2HDS3"/>
<feature type="DNA-binding region" description="H-T-H motif" evidence="2">
    <location>
        <begin position="31"/>
        <end position="50"/>
    </location>
</feature>
<dbReference type="GO" id="GO:0003700">
    <property type="term" value="F:DNA-binding transcription factor activity"/>
    <property type="evidence" value="ECO:0007669"/>
    <property type="project" value="TreeGrafter"/>
</dbReference>
<feature type="domain" description="HTH tetR-type" evidence="3">
    <location>
        <begin position="8"/>
        <end position="68"/>
    </location>
</feature>
<gene>
    <name evidence="4" type="ORF">E3O49_16095</name>
</gene>
<protein>
    <submittedName>
        <fullName evidence="4">TetR family transcriptional regulator</fullName>
    </submittedName>
</protein>
<evidence type="ECO:0000313" key="4">
    <source>
        <dbReference type="EMBL" id="TFC40952.1"/>
    </source>
</evidence>
<dbReference type="PANTHER" id="PTHR30055">
    <property type="entry name" value="HTH-TYPE TRANSCRIPTIONAL REGULATOR RUTR"/>
    <property type="match status" value="1"/>
</dbReference>
<evidence type="ECO:0000259" key="3">
    <source>
        <dbReference type="PROSITE" id="PS50977"/>
    </source>
</evidence>
<comment type="caution">
    <text evidence="4">The sequence shown here is derived from an EMBL/GenBank/DDBJ whole genome shotgun (WGS) entry which is preliminary data.</text>
</comment>
<dbReference type="Pfam" id="PF00440">
    <property type="entry name" value="TetR_N"/>
    <property type="match status" value="1"/>
</dbReference>
<proteinExistence type="predicted"/>
<name>A0AAQ2HDS3_9MICO</name>
<dbReference type="Proteomes" id="UP000297403">
    <property type="component" value="Unassembled WGS sequence"/>
</dbReference>
<keyword evidence="1 2" id="KW-0238">DNA-binding</keyword>
<accession>A0AAQ2HDS3</accession>
<dbReference type="Gene3D" id="1.10.357.10">
    <property type="entry name" value="Tetracycline Repressor, domain 2"/>
    <property type="match status" value="1"/>
</dbReference>
<dbReference type="PROSITE" id="PS50977">
    <property type="entry name" value="HTH_TETR_2"/>
    <property type="match status" value="1"/>
</dbReference>
<sequence>MVDDPMRRQRPSDATTVAIALLSTRGYEATTVEELADAAQISRSTFFRRFGSKEDVVFADHDYLLERLSAYLDAASGDPLEALRHGARIVLDHHLSRREASLTRHELLQRNPTLRDRELVSSHRYERAFASYLREVVPGASERGWAITALAAGIVSVHNDMLRAWLKRAEIPATEILDTQLRSLCGLFSPVLFPDPNERAASSRVVVAVFDRDIGPGRVLARIQSAIDGAVAF</sequence>
<dbReference type="InterPro" id="IPR009057">
    <property type="entry name" value="Homeodomain-like_sf"/>
</dbReference>